<reference evidence="1" key="2">
    <citation type="submission" date="2023-06" db="EMBL/GenBank/DDBJ databases">
        <authorList>
            <consortium name="Lawrence Berkeley National Laboratory"/>
            <person name="Haridas S."/>
            <person name="Hensen N."/>
            <person name="Bonometti L."/>
            <person name="Westerberg I."/>
            <person name="Brannstrom I.O."/>
            <person name="Guillou S."/>
            <person name="Cros-Aarteil S."/>
            <person name="Calhoun S."/>
            <person name="Kuo A."/>
            <person name="Mondo S."/>
            <person name="Pangilinan J."/>
            <person name="Riley R."/>
            <person name="Labutti K."/>
            <person name="Andreopoulos B."/>
            <person name="Lipzen A."/>
            <person name="Chen C."/>
            <person name="Yanf M."/>
            <person name="Daum C."/>
            <person name="Ng V."/>
            <person name="Clum A."/>
            <person name="Steindorff A."/>
            <person name="Ohm R."/>
            <person name="Martin F."/>
            <person name="Silar P."/>
            <person name="Natvig D."/>
            <person name="Lalanne C."/>
            <person name="Gautier V."/>
            <person name="Ament-Velasquez S.L."/>
            <person name="Kruys A."/>
            <person name="Hutchinson M.I."/>
            <person name="Powell A.J."/>
            <person name="Barry K."/>
            <person name="Miller A.N."/>
            <person name="Grigoriev I.V."/>
            <person name="Debuchy R."/>
            <person name="Gladieux P."/>
            <person name="Thoren M.H."/>
            <person name="Johannesson H."/>
        </authorList>
    </citation>
    <scope>NUCLEOTIDE SEQUENCE</scope>
    <source>
        <strain evidence="1">CBS 118394</strain>
    </source>
</reference>
<evidence type="ECO:0000313" key="2">
    <source>
        <dbReference type="Proteomes" id="UP001283341"/>
    </source>
</evidence>
<dbReference type="Proteomes" id="UP001283341">
    <property type="component" value="Unassembled WGS sequence"/>
</dbReference>
<organism evidence="1 2">
    <name type="scientific">Apodospora peruviana</name>
    <dbReference type="NCBI Taxonomy" id="516989"/>
    <lineage>
        <taxon>Eukaryota</taxon>
        <taxon>Fungi</taxon>
        <taxon>Dikarya</taxon>
        <taxon>Ascomycota</taxon>
        <taxon>Pezizomycotina</taxon>
        <taxon>Sordariomycetes</taxon>
        <taxon>Sordariomycetidae</taxon>
        <taxon>Sordariales</taxon>
        <taxon>Lasiosphaeriaceae</taxon>
        <taxon>Apodospora</taxon>
    </lineage>
</organism>
<comment type="caution">
    <text evidence="1">The sequence shown here is derived from an EMBL/GenBank/DDBJ whole genome shotgun (WGS) entry which is preliminary data.</text>
</comment>
<evidence type="ECO:0000313" key="1">
    <source>
        <dbReference type="EMBL" id="KAK3330092.1"/>
    </source>
</evidence>
<dbReference type="EMBL" id="JAUEDM010000001">
    <property type="protein sequence ID" value="KAK3330092.1"/>
    <property type="molecule type" value="Genomic_DNA"/>
</dbReference>
<keyword evidence="2" id="KW-1185">Reference proteome</keyword>
<proteinExistence type="predicted"/>
<accession>A0AAE0MF21</accession>
<protein>
    <submittedName>
        <fullName evidence="1">Uncharacterized protein</fullName>
    </submittedName>
</protein>
<sequence length="169" mass="19262">MVSNVASCLPERTRFSRYCDPLSLFPVYLSHSYLPLWKLFPPFRLQYLSATINTILLCPARSRAGGDRISLLSLIYTVVTILHNIGFSQSSYIDNPLQYECLYVLKPPYLFGRVCERKAPIILIQLTPSQEYISHGLTYLPRQPATLWSSLLPTVSGRVTRLLSYTNLT</sequence>
<reference evidence="1" key="1">
    <citation type="journal article" date="2023" name="Mol. Phylogenet. Evol.">
        <title>Genome-scale phylogeny and comparative genomics of the fungal order Sordariales.</title>
        <authorList>
            <person name="Hensen N."/>
            <person name="Bonometti L."/>
            <person name="Westerberg I."/>
            <person name="Brannstrom I.O."/>
            <person name="Guillou S."/>
            <person name="Cros-Aarteil S."/>
            <person name="Calhoun S."/>
            <person name="Haridas S."/>
            <person name="Kuo A."/>
            <person name="Mondo S."/>
            <person name="Pangilinan J."/>
            <person name="Riley R."/>
            <person name="LaButti K."/>
            <person name="Andreopoulos B."/>
            <person name="Lipzen A."/>
            <person name="Chen C."/>
            <person name="Yan M."/>
            <person name="Daum C."/>
            <person name="Ng V."/>
            <person name="Clum A."/>
            <person name="Steindorff A."/>
            <person name="Ohm R.A."/>
            <person name="Martin F."/>
            <person name="Silar P."/>
            <person name="Natvig D.O."/>
            <person name="Lalanne C."/>
            <person name="Gautier V."/>
            <person name="Ament-Velasquez S.L."/>
            <person name="Kruys A."/>
            <person name="Hutchinson M.I."/>
            <person name="Powell A.J."/>
            <person name="Barry K."/>
            <person name="Miller A.N."/>
            <person name="Grigoriev I.V."/>
            <person name="Debuchy R."/>
            <person name="Gladieux P."/>
            <person name="Hiltunen Thoren M."/>
            <person name="Johannesson H."/>
        </authorList>
    </citation>
    <scope>NUCLEOTIDE SEQUENCE</scope>
    <source>
        <strain evidence="1">CBS 118394</strain>
    </source>
</reference>
<name>A0AAE0MF21_9PEZI</name>
<dbReference type="AlphaFoldDB" id="A0AAE0MF21"/>
<gene>
    <name evidence="1" type="ORF">B0H66DRAFT_45321</name>
</gene>